<name>A0AAD4FDW9_9PLEO</name>
<feature type="binding site" evidence="4">
    <location>
        <begin position="214"/>
        <end position="217"/>
    </location>
    <ligand>
        <name>substrate</name>
    </ligand>
</feature>
<evidence type="ECO:0000256" key="2">
    <source>
        <dbReference type="ARBA" id="ARBA00022801"/>
    </source>
</evidence>
<sequence length="536" mass="59000">MTIPEMPPWLQTATRKRTTRDDAIQKFTDAQATPAEQPNANHEFKSNQSLTAIDDAQVITKAIVSRAVTASQLLSAYINRLTEILFDDAIQQAEALDSYFCETGQLVGPLHGVPMTLKDQFDVKGYDSTLGYVGRAFKPAQQDCVLVSLLKKMGAIIVAKSNLPQSIMWCETDNPLWGLTVHPKNLDFTCGGSTGGEAALLSLQGTVVGWGTDIGGSVRIPSHMNGLYALKPSSTRLPYQGVSVSTDGQEHVPSVIGPMTRNMNSLTAVTKAVIDASPWEQDPKCCPVPWRSEAFEDVRSRPLVVAIMRDDGVVNCHPPIARVLEEVAMKLEKAGHDVISWAPGSLHQECIDIMDQYYTADGGEDIRRDVAAGGEPFIPHVEALVSKGEAISVYDYWQLNKKKLELQKRYLDLWNSTRSTKSGKPIDILLTPVMPHSAVPHRKCKWVGYTKVFNFVDYPAVVLPAGQVSKELDAEAAKRVSEYEPRNALDDWNWQTFDLDTMDGMPIGVQVVARRLQEEKALGAATVIDGILKKQV</sequence>
<dbReference type="GO" id="GO:0004040">
    <property type="term" value="F:amidase activity"/>
    <property type="evidence" value="ECO:0007669"/>
    <property type="project" value="UniProtKB-EC"/>
</dbReference>
<feature type="region of interest" description="Disordered" evidence="5">
    <location>
        <begin position="1"/>
        <end position="20"/>
    </location>
</feature>
<evidence type="ECO:0000256" key="5">
    <source>
        <dbReference type="SAM" id="MobiDB-lite"/>
    </source>
</evidence>
<feature type="domain" description="Amidase" evidence="6">
    <location>
        <begin position="64"/>
        <end position="521"/>
    </location>
</feature>
<dbReference type="Pfam" id="PF01425">
    <property type="entry name" value="Amidase"/>
    <property type="match status" value="1"/>
</dbReference>
<gene>
    <name evidence="7" type="ORF">G6011_02046</name>
</gene>
<keyword evidence="2 7" id="KW-0378">Hydrolase</keyword>
<proteinExistence type="inferred from homology"/>
<accession>A0AAD4FDW9</accession>
<dbReference type="Proteomes" id="UP001199106">
    <property type="component" value="Unassembled WGS sequence"/>
</dbReference>
<evidence type="ECO:0000313" key="8">
    <source>
        <dbReference type="Proteomes" id="UP001199106"/>
    </source>
</evidence>
<feature type="active site" description="Charge relay system" evidence="3">
    <location>
        <position position="217"/>
    </location>
</feature>
<evidence type="ECO:0000256" key="1">
    <source>
        <dbReference type="ARBA" id="ARBA00009199"/>
    </source>
</evidence>
<evidence type="ECO:0000259" key="6">
    <source>
        <dbReference type="Pfam" id="PF01425"/>
    </source>
</evidence>
<feature type="binding site" evidence="4">
    <location>
        <position position="193"/>
    </location>
    <ligand>
        <name>substrate</name>
    </ligand>
</feature>
<keyword evidence="8" id="KW-1185">Reference proteome</keyword>
<evidence type="ECO:0000256" key="4">
    <source>
        <dbReference type="PIRSR" id="PIRSR001221-2"/>
    </source>
</evidence>
<dbReference type="SUPFAM" id="SSF75304">
    <property type="entry name" value="Amidase signature (AS) enzymes"/>
    <property type="match status" value="1"/>
</dbReference>
<dbReference type="InterPro" id="IPR023631">
    <property type="entry name" value="Amidase_dom"/>
</dbReference>
<evidence type="ECO:0000256" key="3">
    <source>
        <dbReference type="PIRSR" id="PIRSR001221-1"/>
    </source>
</evidence>
<dbReference type="PIRSF" id="PIRSF001221">
    <property type="entry name" value="Amidase_fungi"/>
    <property type="match status" value="1"/>
</dbReference>
<dbReference type="AlphaFoldDB" id="A0AAD4FDW9"/>
<protein>
    <submittedName>
        <fullName evidence="7">Amidase</fullName>
        <ecNumber evidence="7">3.5.1.4</ecNumber>
    </submittedName>
</protein>
<comment type="caution">
    <text evidence="7">The sequence shown here is derived from an EMBL/GenBank/DDBJ whole genome shotgun (WGS) entry which is preliminary data.</text>
</comment>
<dbReference type="Gene3D" id="3.90.1300.10">
    <property type="entry name" value="Amidase signature (AS) domain"/>
    <property type="match status" value="1"/>
</dbReference>
<feature type="active site" description="Charge relay system" evidence="3">
    <location>
        <position position="193"/>
    </location>
</feature>
<comment type="similarity">
    <text evidence="1">Belongs to the amidase family.</text>
</comment>
<dbReference type="EC" id="3.5.1.4" evidence="7"/>
<dbReference type="EMBL" id="JAANER010000006">
    <property type="protein sequence ID" value="KAG9188123.1"/>
    <property type="molecule type" value="Genomic_DNA"/>
</dbReference>
<dbReference type="PANTHER" id="PTHR46072:SF2">
    <property type="entry name" value="AMIDASE (EUROFUNG)"/>
    <property type="match status" value="1"/>
</dbReference>
<dbReference type="InterPro" id="IPR036928">
    <property type="entry name" value="AS_sf"/>
</dbReference>
<dbReference type="PANTHER" id="PTHR46072">
    <property type="entry name" value="AMIDASE-RELATED-RELATED"/>
    <property type="match status" value="1"/>
</dbReference>
<reference evidence="7" key="1">
    <citation type="submission" date="2021-07" db="EMBL/GenBank/DDBJ databases">
        <title>Genome Resource of American Ginseng Black Spot Pathogen Alternaria panax.</title>
        <authorList>
            <person name="Qiu C."/>
            <person name="Wang W."/>
            <person name="Liu Z."/>
        </authorList>
    </citation>
    <scope>NUCLEOTIDE SEQUENCE</scope>
    <source>
        <strain evidence="7">BNCC115425</strain>
    </source>
</reference>
<organism evidence="7 8">
    <name type="scientific">Alternaria panax</name>
    <dbReference type="NCBI Taxonomy" id="48097"/>
    <lineage>
        <taxon>Eukaryota</taxon>
        <taxon>Fungi</taxon>
        <taxon>Dikarya</taxon>
        <taxon>Ascomycota</taxon>
        <taxon>Pezizomycotina</taxon>
        <taxon>Dothideomycetes</taxon>
        <taxon>Pleosporomycetidae</taxon>
        <taxon>Pleosporales</taxon>
        <taxon>Pleosporineae</taxon>
        <taxon>Pleosporaceae</taxon>
        <taxon>Alternaria</taxon>
        <taxon>Alternaria sect. Panax</taxon>
    </lineage>
</organism>
<feature type="active site" description="Charge relay system" evidence="3">
    <location>
        <position position="118"/>
    </location>
</feature>
<feature type="binding site" evidence="4">
    <location>
        <position position="167"/>
    </location>
    <ligand>
        <name>substrate</name>
    </ligand>
</feature>
<evidence type="ECO:0000313" key="7">
    <source>
        <dbReference type="EMBL" id="KAG9188123.1"/>
    </source>
</evidence>